<feature type="binding site" evidence="7">
    <location>
        <position position="91"/>
    </location>
    <ligand>
        <name>substrate</name>
    </ligand>
</feature>
<keyword evidence="9" id="KW-0732">Signal</keyword>
<sequence>MPSSVPLKFNFNLLIGLSQAFSTMSGQSQSGSFKIVFARHGESEWTKNNWFCGWYDAPLSEKGLEEAHSSAKVLKDCGYTFDIAFTSLLTRARHTLDIILSDIGQPDLPVVAHWRLNERHYGDLTGYNKEEMAAKYGLEQLQIWRRKFDVLPPPMDENHKYYSSIVNNPKLKSQPDIEFPKVESLETTMVRCLPFWNEKVVPEILSGKRVLLVTHGTTLRGIVKHLDGLSDDAIMKLNLPTGMPFYYTLDDKLKPIISMKFFSDRETVEKAMALVASISHKLPD</sequence>
<dbReference type="CDD" id="cd07067">
    <property type="entry name" value="HP_PGM_like"/>
    <property type="match status" value="1"/>
</dbReference>
<dbReference type="Pfam" id="PF00300">
    <property type="entry name" value="His_Phos_1"/>
    <property type="match status" value="2"/>
</dbReference>
<organism evidence="10">
    <name type="scientific">Homalodisca liturata</name>
    <dbReference type="NCBI Taxonomy" id="320908"/>
    <lineage>
        <taxon>Eukaryota</taxon>
        <taxon>Metazoa</taxon>
        <taxon>Ecdysozoa</taxon>
        <taxon>Arthropoda</taxon>
        <taxon>Hexapoda</taxon>
        <taxon>Insecta</taxon>
        <taxon>Pterygota</taxon>
        <taxon>Neoptera</taxon>
        <taxon>Paraneoptera</taxon>
        <taxon>Hemiptera</taxon>
        <taxon>Auchenorrhyncha</taxon>
        <taxon>Membracoidea</taxon>
        <taxon>Cicadellidae</taxon>
        <taxon>Cicadellinae</taxon>
        <taxon>Proconiini</taxon>
        <taxon>Homalodisca</taxon>
    </lineage>
</organism>
<dbReference type="EMBL" id="GECU01004566">
    <property type="protein sequence ID" value="JAT03141.1"/>
    <property type="molecule type" value="Transcribed_RNA"/>
</dbReference>
<dbReference type="GO" id="GO:0006096">
    <property type="term" value="P:glycolytic process"/>
    <property type="evidence" value="ECO:0007669"/>
    <property type="project" value="UniProtKB-KW"/>
</dbReference>
<feature type="binding site" evidence="7">
    <location>
        <position position="129"/>
    </location>
    <ligand>
        <name>substrate</name>
    </ligand>
</feature>
<evidence type="ECO:0000256" key="5">
    <source>
        <dbReference type="ARBA" id="ARBA00023235"/>
    </source>
</evidence>
<accession>A0A1B6JVB7</accession>
<dbReference type="InterPro" id="IPR029033">
    <property type="entry name" value="His_PPase_superfam"/>
</dbReference>
<evidence type="ECO:0000256" key="1">
    <source>
        <dbReference type="ARBA" id="ARBA00000380"/>
    </source>
</evidence>
<dbReference type="EC" id="5.4.2.11" evidence="3"/>
<feature type="binding site" evidence="7">
    <location>
        <begin position="118"/>
        <end position="121"/>
    </location>
    <ligand>
        <name>substrate</name>
    </ligand>
</feature>
<gene>
    <name evidence="10" type="ORF">g.16525</name>
</gene>
<name>A0A1B6JVB7_9HEMI</name>
<dbReference type="FunFam" id="3.40.50.1240:FF:000003">
    <property type="entry name" value="2,3-bisphosphoglycerate-dependent phosphoglycerate mutase"/>
    <property type="match status" value="1"/>
</dbReference>
<reference evidence="10" key="1">
    <citation type="submission" date="2015-11" db="EMBL/GenBank/DDBJ databases">
        <title>De novo transcriptome assembly of four potential Pierce s Disease insect vectors from Arizona vineyards.</title>
        <authorList>
            <person name="Tassone E.E."/>
        </authorList>
    </citation>
    <scope>NUCLEOTIDE SEQUENCE</scope>
</reference>
<dbReference type="SUPFAM" id="SSF53254">
    <property type="entry name" value="Phosphoglycerate mutase-like"/>
    <property type="match status" value="1"/>
</dbReference>
<comment type="catalytic activity">
    <reaction evidence="1">
        <text>(2R)-2-phosphoglycerate = (2R)-3-phosphoglycerate</text>
        <dbReference type="Rhea" id="RHEA:15901"/>
        <dbReference type="ChEBI" id="CHEBI:58272"/>
        <dbReference type="ChEBI" id="CHEBI:58289"/>
        <dbReference type="EC" id="5.4.2.11"/>
    </reaction>
</comment>
<evidence type="ECO:0000256" key="6">
    <source>
        <dbReference type="PIRSR" id="PIRSR613078-1"/>
    </source>
</evidence>
<dbReference type="InterPro" id="IPR013078">
    <property type="entry name" value="His_Pase_superF_clade-1"/>
</dbReference>
<dbReference type="NCBIfam" id="TIGR01258">
    <property type="entry name" value="pgm_1"/>
    <property type="match status" value="1"/>
</dbReference>
<evidence type="ECO:0000256" key="4">
    <source>
        <dbReference type="ARBA" id="ARBA00023152"/>
    </source>
</evidence>
<evidence type="ECO:0000256" key="2">
    <source>
        <dbReference type="ARBA" id="ARBA00006717"/>
    </source>
</evidence>
<keyword evidence="4" id="KW-0324">Glycolysis</keyword>
<feature type="active site" description="Proton donor/acceptor" evidence="6">
    <location>
        <position position="118"/>
    </location>
</feature>
<proteinExistence type="inferred from homology"/>
<evidence type="ECO:0000256" key="9">
    <source>
        <dbReference type="SAM" id="SignalP"/>
    </source>
</evidence>
<dbReference type="GO" id="GO:0004619">
    <property type="term" value="F:phosphoglycerate mutase activity"/>
    <property type="evidence" value="ECO:0007669"/>
    <property type="project" value="UniProtKB-EC"/>
</dbReference>
<dbReference type="AlphaFoldDB" id="A0A1B6JVB7"/>
<protein>
    <recommendedName>
        <fullName evidence="3">phosphoglycerate mutase (2,3-diphosphoglycerate-dependent)</fullName>
        <ecNumber evidence="3">5.4.2.11</ecNumber>
    </recommendedName>
</protein>
<keyword evidence="5" id="KW-0413">Isomerase</keyword>
<comment type="similarity">
    <text evidence="2">Belongs to the phosphoglycerate mutase family. BPG-dependent PGAM subfamily.</text>
</comment>
<dbReference type="Gene3D" id="3.40.50.1240">
    <property type="entry name" value="Phosphoglycerate mutase-like"/>
    <property type="match status" value="1"/>
</dbReference>
<evidence type="ECO:0000256" key="8">
    <source>
        <dbReference type="PIRSR" id="PIRSR613078-3"/>
    </source>
</evidence>
<dbReference type="HAMAP" id="MF_01039">
    <property type="entry name" value="PGAM_GpmA"/>
    <property type="match status" value="1"/>
</dbReference>
<feature type="active site" description="Tele-phosphohistidine intermediate" evidence="6">
    <location>
        <position position="40"/>
    </location>
</feature>
<evidence type="ECO:0000256" key="7">
    <source>
        <dbReference type="PIRSR" id="PIRSR613078-2"/>
    </source>
</evidence>
<dbReference type="PANTHER" id="PTHR11931">
    <property type="entry name" value="PHOSPHOGLYCERATE MUTASE"/>
    <property type="match status" value="1"/>
</dbReference>
<feature type="site" description="Transition state stabilizer" evidence="8">
    <location>
        <position position="215"/>
    </location>
</feature>
<dbReference type="InterPro" id="IPR005952">
    <property type="entry name" value="Phosphogly_mut1"/>
</dbReference>
<dbReference type="SMART" id="SM00855">
    <property type="entry name" value="PGAM"/>
    <property type="match status" value="1"/>
</dbReference>
<dbReference type="GO" id="GO:0016791">
    <property type="term" value="F:phosphatase activity"/>
    <property type="evidence" value="ECO:0007669"/>
    <property type="project" value="UniProtKB-ARBA"/>
</dbReference>
<evidence type="ECO:0000256" key="3">
    <source>
        <dbReference type="ARBA" id="ARBA00012028"/>
    </source>
</evidence>
<feature type="binding site" evidence="7">
    <location>
        <begin position="145"/>
        <end position="146"/>
    </location>
    <ligand>
        <name>substrate</name>
    </ligand>
</feature>
<feature type="chain" id="PRO_5008586133" description="phosphoglycerate mutase (2,3-diphosphoglycerate-dependent)" evidence="9">
    <location>
        <begin position="21"/>
        <end position="284"/>
    </location>
</feature>
<feature type="signal peptide" evidence="9">
    <location>
        <begin position="1"/>
        <end position="20"/>
    </location>
</feature>
<evidence type="ECO:0000313" key="10">
    <source>
        <dbReference type="EMBL" id="JAT03141.1"/>
    </source>
</evidence>